<dbReference type="Gene3D" id="2.40.70.10">
    <property type="entry name" value="Acid Proteases"/>
    <property type="match status" value="1"/>
</dbReference>
<dbReference type="GO" id="GO:0006508">
    <property type="term" value="P:proteolysis"/>
    <property type="evidence" value="ECO:0007669"/>
    <property type="project" value="UniProtKB-KW"/>
</dbReference>
<dbReference type="PANTHER" id="PTHR47967">
    <property type="entry name" value="OS07G0603500 PROTEIN-RELATED"/>
    <property type="match status" value="1"/>
</dbReference>
<feature type="domain" description="Peptidase A1" evidence="3">
    <location>
        <begin position="1"/>
        <end position="116"/>
    </location>
</feature>
<name>A0A803NLD0_CANSA</name>
<keyword evidence="1" id="KW-0645">Protease</keyword>
<reference evidence="4" key="1">
    <citation type="submission" date="2018-11" db="EMBL/GenBank/DDBJ databases">
        <authorList>
            <person name="Grassa J C."/>
        </authorList>
    </citation>
    <scope>NUCLEOTIDE SEQUENCE [LARGE SCALE GENOMIC DNA]</scope>
</reference>
<evidence type="ECO:0000259" key="3">
    <source>
        <dbReference type="PROSITE" id="PS51767"/>
    </source>
</evidence>
<keyword evidence="2" id="KW-0378">Hydrolase</keyword>
<dbReference type="InterPro" id="IPR032799">
    <property type="entry name" value="TAXi_C"/>
</dbReference>
<dbReference type="PROSITE" id="PS51767">
    <property type="entry name" value="PEPTIDASE_A1"/>
    <property type="match status" value="1"/>
</dbReference>
<reference evidence="4" key="2">
    <citation type="submission" date="2021-03" db="UniProtKB">
        <authorList>
            <consortium name="EnsemblPlants"/>
        </authorList>
    </citation>
    <scope>IDENTIFICATION</scope>
</reference>
<accession>A0A803NLD0</accession>
<dbReference type="Proteomes" id="UP000596661">
    <property type="component" value="Chromosome 1"/>
</dbReference>
<evidence type="ECO:0000256" key="2">
    <source>
        <dbReference type="ARBA" id="ARBA00022801"/>
    </source>
</evidence>
<organism evidence="4 5">
    <name type="scientific">Cannabis sativa</name>
    <name type="common">Hemp</name>
    <name type="synonym">Marijuana</name>
    <dbReference type="NCBI Taxonomy" id="3483"/>
    <lineage>
        <taxon>Eukaryota</taxon>
        <taxon>Viridiplantae</taxon>
        <taxon>Streptophyta</taxon>
        <taxon>Embryophyta</taxon>
        <taxon>Tracheophyta</taxon>
        <taxon>Spermatophyta</taxon>
        <taxon>Magnoliopsida</taxon>
        <taxon>eudicotyledons</taxon>
        <taxon>Gunneridae</taxon>
        <taxon>Pentapetalae</taxon>
        <taxon>rosids</taxon>
        <taxon>fabids</taxon>
        <taxon>Rosales</taxon>
        <taxon>Cannabaceae</taxon>
        <taxon>Cannabis</taxon>
    </lineage>
</organism>
<dbReference type="SUPFAM" id="SSF50630">
    <property type="entry name" value="Acid proteases"/>
    <property type="match status" value="1"/>
</dbReference>
<dbReference type="InterPro" id="IPR051708">
    <property type="entry name" value="Plant_Aspart_Prot_A1"/>
</dbReference>
<dbReference type="GO" id="GO:0008233">
    <property type="term" value="F:peptidase activity"/>
    <property type="evidence" value="ECO:0007669"/>
    <property type="project" value="UniProtKB-KW"/>
</dbReference>
<dbReference type="Pfam" id="PF14541">
    <property type="entry name" value="TAXi_C"/>
    <property type="match status" value="1"/>
</dbReference>
<dbReference type="InterPro" id="IPR033121">
    <property type="entry name" value="PEPTIDASE_A1"/>
</dbReference>
<dbReference type="InterPro" id="IPR021109">
    <property type="entry name" value="Peptidase_aspartic_dom_sf"/>
</dbReference>
<dbReference type="EnsemblPlants" id="evm.model.01.2487">
    <property type="protein sequence ID" value="cds.evm.model.01.2487"/>
    <property type="gene ID" value="evm.TU.01.2487"/>
</dbReference>
<keyword evidence="5" id="KW-1185">Reference proteome</keyword>
<dbReference type="AlphaFoldDB" id="A0A803NLD0"/>
<dbReference type="GO" id="GO:0005576">
    <property type="term" value="C:extracellular region"/>
    <property type="evidence" value="ECO:0007669"/>
    <property type="project" value="TreeGrafter"/>
</dbReference>
<protein>
    <recommendedName>
        <fullName evidence="3">Peptidase A1 domain-containing protein</fullName>
    </recommendedName>
</protein>
<evidence type="ECO:0000313" key="5">
    <source>
        <dbReference type="Proteomes" id="UP000596661"/>
    </source>
</evidence>
<evidence type="ECO:0000313" key="4">
    <source>
        <dbReference type="EnsemblPlants" id="cds.evm.model.01.2487"/>
    </source>
</evidence>
<evidence type="ECO:0000256" key="1">
    <source>
        <dbReference type="ARBA" id="ARBA00022670"/>
    </source>
</evidence>
<dbReference type="Gramene" id="evm.model.01.2487">
    <property type="protein sequence ID" value="cds.evm.model.01.2487"/>
    <property type="gene ID" value="evm.TU.01.2487"/>
</dbReference>
<dbReference type="OMA" id="RIQCLAF"/>
<proteinExistence type="predicted"/>
<sequence>MKFDLASSSKKGGNMIIDSGTMLTYLPTKLYKALETIMIKSIKNLEFGKDPNGYMSLCYKTKSDDIMGAAEVITLHFEEGGDLELKSVNTFLRVTEDVLCFAFGPTDEDDLLIFGF</sequence>
<dbReference type="PANTHER" id="PTHR47967:SF66">
    <property type="entry name" value="ASPARTIC PROTEINASE CDR1-RELATED"/>
    <property type="match status" value="1"/>
</dbReference>
<dbReference type="EMBL" id="UZAU01000073">
    <property type="status" value="NOT_ANNOTATED_CDS"/>
    <property type="molecule type" value="Genomic_DNA"/>
</dbReference>